<evidence type="ECO:0000313" key="1">
    <source>
        <dbReference type="EMBL" id="MBM7656779.1"/>
    </source>
</evidence>
<keyword evidence="2" id="KW-1185">Reference proteome</keyword>
<dbReference type="Proteomes" id="UP000823201">
    <property type="component" value="Unassembled WGS sequence"/>
</dbReference>
<evidence type="ECO:0008006" key="3">
    <source>
        <dbReference type="Google" id="ProtNLM"/>
    </source>
</evidence>
<dbReference type="Pfam" id="PF04025">
    <property type="entry name" value="RemA-like"/>
    <property type="match status" value="1"/>
</dbReference>
<protein>
    <recommendedName>
        <fullName evidence="3">DUF370 domain-containing protein</fullName>
    </recommendedName>
</protein>
<sequence>MFVHIGKEMIIDSNQFIAVLDYQKAKNSGLGSDELRREVVWIDRGGQLLKSIIVTDNGWYLSTFSCETIKKRTHAGIGRPIF</sequence>
<proteinExistence type="predicted"/>
<organism evidence="1 2">
    <name type="scientific">Sporolactobacillus spathodeae</name>
    <dbReference type="NCBI Taxonomy" id="1465502"/>
    <lineage>
        <taxon>Bacteria</taxon>
        <taxon>Bacillati</taxon>
        <taxon>Bacillota</taxon>
        <taxon>Bacilli</taxon>
        <taxon>Bacillales</taxon>
        <taxon>Sporolactobacillaceae</taxon>
        <taxon>Sporolactobacillus</taxon>
    </lineage>
</organism>
<dbReference type="NCBIfam" id="NF046065">
    <property type="entry name" value="MtxRegRemB"/>
    <property type="match status" value="1"/>
</dbReference>
<reference evidence="1 2" key="1">
    <citation type="submission" date="2021-01" db="EMBL/GenBank/DDBJ databases">
        <title>Genomic Encyclopedia of Type Strains, Phase IV (KMG-IV): sequencing the most valuable type-strain genomes for metagenomic binning, comparative biology and taxonomic classification.</title>
        <authorList>
            <person name="Goeker M."/>
        </authorList>
    </citation>
    <scope>NUCLEOTIDE SEQUENCE [LARGE SCALE GENOMIC DNA]</scope>
    <source>
        <strain evidence="1 2">DSM 100968</strain>
    </source>
</reference>
<evidence type="ECO:0000313" key="2">
    <source>
        <dbReference type="Proteomes" id="UP000823201"/>
    </source>
</evidence>
<accession>A0ABS2Q4R2</accession>
<dbReference type="InterPro" id="IPR007169">
    <property type="entry name" value="RemA-like"/>
</dbReference>
<dbReference type="RefSeq" id="WP_205005150.1">
    <property type="nucleotide sequence ID" value="NZ_CBCRXA010000002.1"/>
</dbReference>
<dbReference type="EMBL" id="JAFBEV010000002">
    <property type="protein sequence ID" value="MBM7656779.1"/>
    <property type="molecule type" value="Genomic_DNA"/>
</dbReference>
<name>A0ABS2Q4R2_9BACL</name>
<comment type="caution">
    <text evidence="1">The sequence shown here is derived from an EMBL/GenBank/DDBJ whole genome shotgun (WGS) entry which is preliminary data.</text>
</comment>
<gene>
    <name evidence="1" type="ORF">JOC27_000216</name>
</gene>